<evidence type="ECO:0000313" key="4">
    <source>
        <dbReference type="EMBL" id="OGZ83915.1"/>
    </source>
</evidence>
<dbReference type="EMBL" id="MHPP01000026">
    <property type="protein sequence ID" value="OGZ83915.1"/>
    <property type="molecule type" value="Genomic_DNA"/>
</dbReference>
<feature type="region of interest" description="Disordered" evidence="1">
    <location>
        <begin position="32"/>
        <end position="55"/>
    </location>
</feature>
<comment type="caution">
    <text evidence="4">The sequence shown here is derived from an EMBL/GenBank/DDBJ whole genome shotgun (WGS) entry which is preliminary data.</text>
</comment>
<organism evidence="4 5">
    <name type="scientific">Candidatus Staskawiczbacteria bacterium RIFOXYC1_FULL_38_18</name>
    <dbReference type="NCBI Taxonomy" id="1802229"/>
    <lineage>
        <taxon>Bacteria</taxon>
        <taxon>Candidatus Staskawicziibacteriota</taxon>
    </lineage>
</organism>
<keyword evidence="2" id="KW-0472">Membrane</keyword>
<evidence type="ECO:0000313" key="5">
    <source>
        <dbReference type="Proteomes" id="UP000177751"/>
    </source>
</evidence>
<name>A0A1G2J9Y2_9BACT</name>
<proteinExistence type="predicted"/>
<dbReference type="Pfam" id="PF21110">
    <property type="entry name" value="GlxA"/>
    <property type="match status" value="1"/>
</dbReference>
<feature type="transmembrane region" description="Helical" evidence="2">
    <location>
        <begin position="59"/>
        <end position="80"/>
    </location>
</feature>
<dbReference type="STRING" id="1802229.A2401_02855"/>
<dbReference type="InterPro" id="IPR049305">
    <property type="entry name" value="GlxA-like_b-barrel"/>
</dbReference>
<dbReference type="Proteomes" id="UP000177751">
    <property type="component" value="Unassembled WGS sequence"/>
</dbReference>
<evidence type="ECO:0000256" key="2">
    <source>
        <dbReference type="SAM" id="Phobius"/>
    </source>
</evidence>
<keyword evidence="2" id="KW-1133">Transmembrane helix</keyword>
<accession>A0A1G2J9Y2</accession>
<reference evidence="4 5" key="1">
    <citation type="journal article" date="2016" name="Nat. Commun.">
        <title>Thousands of microbial genomes shed light on interconnected biogeochemical processes in an aquifer system.</title>
        <authorList>
            <person name="Anantharaman K."/>
            <person name="Brown C.T."/>
            <person name="Hug L.A."/>
            <person name="Sharon I."/>
            <person name="Castelle C.J."/>
            <person name="Probst A.J."/>
            <person name="Thomas B.C."/>
            <person name="Singh A."/>
            <person name="Wilkins M.J."/>
            <person name="Karaoz U."/>
            <person name="Brodie E.L."/>
            <person name="Williams K.H."/>
            <person name="Hubbard S.S."/>
            <person name="Banfield J.F."/>
        </authorList>
    </citation>
    <scope>NUCLEOTIDE SEQUENCE [LARGE SCALE GENOMIC DNA]</scope>
</reference>
<protein>
    <recommendedName>
        <fullName evidence="3">GlxA-like beta barrel domain-containing protein</fullName>
    </recommendedName>
</protein>
<evidence type="ECO:0000259" key="3">
    <source>
        <dbReference type="Pfam" id="PF21110"/>
    </source>
</evidence>
<sequence length="441" mass="47736">MARRKIYDVKPPKAVKKAENSIKEFFAEDLPAQHGKTPSARTMAEKKNQGRRKKEAKPFLKPVAIGSAAILLLLCVFLYFKLQKVDVKIWPKVETLSFEQAIIADKSAVEVDTAKFVIPAKYFETEKSASEDFLATGNADNAGKASGTITVSNKYNPPSPFTLKSGTHFMSDSGKLFVSLQKIVIPAAKKSGSKIIAGTVDITVQAVEGGESYNIAPSNFSIPGLKGTAYYFSVSASSSKAMTGGQEGKIKKVTADDIQTAKDTVSKKIIADAISDLNGQVSEDYVLLDNAIFTEITSASALVKAGTVVPNFTYKATVKAKAMVFKKSDLDDFSKQFIISQLPDGKTLLDNSLKTDYTAKTVDIFGGKISLNSSFSSGIHQNVDKNSLGLSLLGQNSSQIAQTINNVLGENASKTEVKFWPFWTSKAPNNQKAINIYLQFE</sequence>
<feature type="domain" description="GlxA-like beta barrel" evidence="3">
    <location>
        <begin position="144"/>
        <end position="228"/>
    </location>
</feature>
<evidence type="ECO:0000256" key="1">
    <source>
        <dbReference type="SAM" id="MobiDB-lite"/>
    </source>
</evidence>
<gene>
    <name evidence="4" type="ORF">A2401_02855</name>
</gene>
<dbReference type="AlphaFoldDB" id="A0A1G2J9Y2"/>
<keyword evidence="2" id="KW-0812">Transmembrane</keyword>